<keyword evidence="3" id="KW-1185">Reference proteome</keyword>
<name>A0ABN9TK01_9DINO</name>
<sequence length="105" mass="11270">MAGDPAAFLMQALGPFLQPSSGAVRDQVRSLVSKTIQVTEARARAGAEAERSRALDSLRAAEMELQAMQMELQEPPSATARSWRRCWRRPSEGGSRPGGRCAAGA</sequence>
<dbReference type="EMBL" id="CAUYUJ010014812">
    <property type="protein sequence ID" value="CAK0846271.1"/>
    <property type="molecule type" value="Genomic_DNA"/>
</dbReference>
<proteinExistence type="predicted"/>
<protein>
    <submittedName>
        <fullName evidence="2">Uncharacterized protein</fullName>
    </submittedName>
</protein>
<comment type="caution">
    <text evidence="2">The sequence shown here is derived from an EMBL/GenBank/DDBJ whole genome shotgun (WGS) entry which is preliminary data.</text>
</comment>
<dbReference type="Proteomes" id="UP001189429">
    <property type="component" value="Unassembled WGS sequence"/>
</dbReference>
<evidence type="ECO:0000256" key="1">
    <source>
        <dbReference type="SAM" id="Coils"/>
    </source>
</evidence>
<reference evidence="2" key="1">
    <citation type="submission" date="2023-10" db="EMBL/GenBank/DDBJ databases">
        <authorList>
            <person name="Chen Y."/>
            <person name="Shah S."/>
            <person name="Dougan E. K."/>
            <person name="Thang M."/>
            <person name="Chan C."/>
        </authorList>
    </citation>
    <scope>NUCLEOTIDE SEQUENCE [LARGE SCALE GENOMIC DNA]</scope>
</reference>
<organism evidence="2 3">
    <name type="scientific">Prorocentrum cordatum</name>
    <dbReference type="NCBI Taxonomy" id="2364126"/>
    <lineage>
        <taxon>Eukaryota</taxon>
        <taxon>Sar</taxon>
        <taxon>Alveolata</taxon>
        <taxon>Dinophyceae</taxon>
        <taxon>Prorocentrales</taxon>
        <taxon>Prorocentraceae</taxon>
        <taxon>Prorocentrum</taxon>
    </lineage>
</organism>
<gene>
    <name evidence="2" type="ORF">PCOR1329_LOCUS39824</name>
</gene>
<feature type="coiled-coil region" evidence="1">
    <location>
        <begin position="44"/>
        <end position="71"/>
    </location>
</feature>
<evidence type="ECO:0000313" key="2">
    <source>
        <dbReference type="EMBL" id="CAK0846271.1"/>
    </source>
</evidence>
<keyword evidence="1" id="KW-0175">Coiled coil</keyword>
<accession>A0ABN9TK01</accession>
<evidence type="ECO:0000313" key="3">
    <source>
        <dbReference type="Proteomes" id="UP001189429"/>
    </source>
</evidence>